<accession>A0A5N5LGR2</accession>
<keyword evidence="3" id="KW-0645">Protease</keyword>
<organism evidence="9 10">
    <name type="scientific">Salix brachista</name>
    <dbReference type="NCBI Taxonomy" id="2182728"/>
    <lineage>
        <taxon>Eukaryota</taxon>
        <taxon>Viridiplantae</taxon>
        <taxon>Streptophyta</taxon>
        <taxon>Embryophyta</taxon>
        <taxon>Tracheophyta</taxon>
        <taxon>Spermatophyta</taxon>
        <taxon>Magnoliopsida</taxon>
        <taxon>eudicotyledons</taxon>
        <taxon>Gunneridae</taxon>
        <taxon>Pentapetalae</taxon>
        <taxon>rosids</taxon>
        <taxon>fabids</taxon>
        <taxon>Malpighiales</taxon>
        <taxon>Salicaceae</taxon>
        <taxon>Saliceae</taxon>
        <taxon>Salix</taxon>
    </lineage>
</organism>
<dbReference type="InterPro" id="IPR045051">
    <property type="entry name" value="SBT"/>
</dbReference>
<evidence type="ECO:0000256" key="1">
    <source>
        <dbReference type="ARBA" id="ARBA00004613"/>
    </source>
</evidence>
<comment type="caution">
    <text evidence="7">Lacks conserved residue(s) required for the propagation of feature annotation.</text>
</comment>
<evidence type="ECO:0000313" key="9">
    <source>
        <dbReference type="EMBL" id="KAB5541688.1"/>
    </source>
</evidence>
<dbReference type="CDD" id="cd02120">
    <property type="entry name" value="PA_subtilisin_like"/>
    <property type="match status" value="1"/>
</dbReference>
<evidence type="ECO:0000256" key="7">
    <source>
        <dbReference type="PROSITE-ProRule" id="PRU01240"/>
    </source>
</evidence>
<sequence>MAEALIDDPRKKAVAAQLGGGVAMILIDPIVKEICFQFVVPSTLIGQEEAQQLQAYMQAQKNPTARIAPTVTVLNSKPAPKVTVFSSQGPNIKTPDTIKANAIHPFKYIHSIMLSTDDTAGRSVNYSIISGTSMSCPHVSAVAAILKSYRPSWSLAAIKSAIMTTAIVMANTRKRIGRDPNDTKATSFDYGPGHINPLAALNPAGVQVTVTPATIKFKRQPLKTSDGNFVFGALTWVMVFTGSGVRLCSTADSFRTF</sequence>
<dbReference type="GO" id="GO:0005576">
    <property type="term" value="C:extracellular region"/>
    <property type="evidence" value="ECO:0007669"/>
    <property type="project" value="UniProtKB-SubCell"/>
</dbReference>
<dbReference type="InterPro" id="IPR023828">
    <property type="entry name" value="Peptidase_S8_Ser-AS"/>
</dbReference>
<dbReference type="GO" id="GO:0004252">
    <property type="term" value="F:serine-type endopeptidase activity"/>
    <property type="evidence" value="ECO:0007669"/>
    <property type="project" value="InterPro"/>
</dbReference>
<protein>
    <recommendedName>
        <fullName evidence="8">Peptidase S8/S53 domain-containing protein</fullName>
    </recommendedName>
</protein>
<dbReference type="AlphaFoldDB" id="A0A5N5LGR2"/>
<gene>
    <name evidence="9" type="ORF">DKX38_014662</name>
</gene>
<evidence type="ECO:0000256" key="6">
    <source>
        <dbReference type="ARBA" id="ARBA00022825"/>
    </source>
</evidence>
<dbReference type="PANTHER" id="PTHR10795">
    <property type="entry name" value="PROPROTEIN CONVERTASE SUBTILISIN/KEXIN"/>
    <property type="match status" value="1"/>
</dbReference>
<reference evidence="10" key="1">
    <citation type="journal article" date="2019" name="Gigascience">
        <title>De novo genome assembly of the endangered Acer yangbiense, a plant species with extremely small populations endemic to Yunnan Province, China.</title>
        <authorList>
            <person name="Yang J."/>
            <person name="Wariss H.M."/>
            <person name="Tao L."/>
            <person name="Zhang R."/>
            <person name="Yun Q."/>
            <person name="Hollingsworth P."/>
            <person name="Dao Z."/>
            <person name="Luo G."/>
            <person name="Guo H."/>
            <person name="Ma Y."/>
            <person name="Sun W."/>
        </authorList>
    </citation>
    <scope>NUCLEOTIDE SEQUENCE [LARGE SCALE GENOMIC DNA]</scope>
    <source>
        <strain evidence="10">cv. br00</strain>
    </source>
</reference>
<evidence type="ECO:0000259" key="8">
    <source>
        <dbReference type="Pfam" id="PF00082"/>
    </source>
</evidence>
<keyword evidence="10" id="KW-1185">Reference proteome</keyword>
<dbReference type="GO" id="GO:0006508">
    <property type="term" value="P:proteolysis"/>
    <property type="evidence" value="ECO:0007669"/>
    <property type="project" value="UniProtKB-KW"/>
</dbReference>
<dbReference type="EMBL" id="VDCV01000009">
    <property type="protein sequence ID" value="KAB5541688.1"/>
    <property type="molecule type" value="Genomic_DNA"/>
</dbReference>
<dbReference type="PROSITE" id="PS51892">
    <property type="entry name" value="SUBTILASE"/>
    <property type="match status" value="1"/>
</dbReference>
<dbReference type="InterPro" id="IPR036852">
    <property type="entry name" value="Peptidase_S8/S53_dom_sf"/>
</dbReference>
<comment type="similarity">
    <text evidence="2 7">Belongs to the peptidase S8 family.</text>
</comment>
<comment type="subcellular location">
    <subcellularLocation>
        <location evidence="1">Secreted</location>
    </subcellularLocation>
</comment>
<evidence type="ECO:0000256" key="2">
    <source>
        <dbReference type="ARBA" id="ARBA00011073"/>
    </source>
</evidence>
<feature type="domain" description="Peptidase S8/S53" evidence="8">
    <location>
        <begin position="69"/>
        <end position="187"/>
    </location>
</feature>
<evidence type="ECO:0000256" key="3">
    <source>
        <dbReference type="ARBA" id="ARBA00022670"/>
    </source>
</evidence>
<dbReference type="InterPro" id="IPR000209">
    <property type="entry name" value="Peptidase_S8/S53_dom"/>
</dbReference>
<evidence type="ECO:0000256" key="4">
    <source>
        <dbReference type="ARBA" id="ARBA00022729"/>
    </source>
</evidence>
<keyword evidence="6" id="KW-0720">Serine protease</keyword>
<evidence type="ECO:0000313" key="10">
    <source>
        <dbReference type="Proteomes" id="UP000326939"/>
    </source>
</evidence>
<keyword evidence="5" id="KW-0378">Hydrolase</keyword>
<dbReference type="Gene3D" id="3.40.50.200">
    <property type="entry name" value="Peptidase S8/S53 domain"/>
    <property type="match status" value="1"/>
</dbReference>
<dbReference type="Proteomes" id="UP000326939">
    <property type="component" value="Chromosome 9"/>
</dbReference>
<comment type="caution">
    <text evidence="9">The sequence shown here is derived from an EMBL/GenBank/DDBJ whole genome shotgun (WGS) entry which is preliminary data.</text>
</comment>
<dbReference type="Pfam" id="PF00082">
    <property type="entry name" value="Peptidase_S8"/>
    <property type="match status" value="1"/>
</dbReference>
<keyword evidence="4" id="KW-0732">Signal</keyword>
<name>A0A5N5LGR2_9ROSI</name>
<dbReference type="SUPFAM" id="SSF52743">
    <property type="entry name" value="Subtilisin-like"/>
    <property type="match status" value="1"/>
</dbReference>
<evidence type="ECO:0000256" key="5">
    <source>
        <dbReference type="ARBA" id="ARBA00022801"/>
    </source>
</evidence>
<proteinExistence type="inferred from homology"/>
<dbReference type="PROSITE" id="PS00138">
    <property type="entry name" value="SUBTILASE_SER"/>
    <property type="match status" value="1"/>
</dbReference>